<dbReference type="GO" id="GO:1990904">
    <property type="term" value="C:ribonucleoprotein complex"/>
    <property type="evidence" value="ECO:0007669"/>
    <property type="project" value="UniProtKB-KW"/>
</dbReference>
<evidence type="ECO:0000256" key="1">
    <source>
        <dbReference type="ARBA" id="ARBA00010528"/>
    </source>
</evidence>
<evidence type="ECO:0000313" key="7">
    <source>
        <dbReference type="EMBL" id="SDC29830.1"/>
    </source>
</evidence>
<dbReference type="InterPro" id="IPR013005">
    <property type="entry name" value="Ribosomal_uL4-like"/>
</dbReference>
<dbReference type="GO" id="GO:0019843">
    <property type="term" value="F:rRNA binding"/>
    <property type="evidence" value="ECO:0007669"/>
    <property type="project" value="UniProtKB-UniRule"/>
</dbReference>
<dbReference type="InterPro" id="IPR002136">
    <property type="entry name" value="Ribosomal_uL4"/>
</dbReference>
<gene>
    <name evidence="5" type="primary">rplD</name>
    <name evidence="7" type="ORF">SAMN05660835_00584</name>
</gene>
<dbReference type="Gene3D" id="3.40.1370.10">
    <property type="match status" value="1"/>
</dbReference>
<dbReference type="RefSeq" id="WP_025391455.1">
    <property type="nucleotide sequence ID" value="NZ_FMYU01000004.1"/>
</dbReference>
<comment type="subunit">
    <text evidence="5">Part of the 50S ribosomal subunit.</text>
</comment>
<keyword evidence="8" id="KW-1185">Reference proteome</keyword>
<evidence type="ECO:0000256" key="5">
    <source>
        <dbReference type="HAMAP-Rule" id="MF_01328"/>
    </source>
</evidence>
<reference evidence="8" key="1">
    <citation type="submission" date="2016-10" db="EMBL/GenBank/DDBJ databases">
        <authorList>
            <person name="Varghese N."/>
            <person name="Submissions S."/>
        </authorList>
    </citation>
    <scope>NUCLEOTIDE SEQUENCE [LARGE SCALE GENOMIC DNA]</scope>
    <source>
        <strain evidence="8">DSM 8415</strain>
    </source>
</reference>
<evidence type="ECO:0000256" key="4">
    <source>
        <dbReference type="ARBA" id="ARBA00035244"/>
    </source>
</evidence>
<keyword evidence="5" id="KW-0699">rRNA-binding</keyword>
<evidence type="ECO:0000256" key="3">
    <source>
        <dbReference type="ARBA" id="ARBA00023274"/>
    </source>
</evidence>
<dbReference type="AlphaFoldDB" id="A0A1G6KFP2"/>
<dbReference type="GO" id="GO:0005840">
    <property type="term" value="C:ribosome"/>
    <property type="evidence" value="ECO:0007669"/>
    <property type="project" value="UniProtKB-KW"/>
</dbReference>
<sequence length="208" mass="23788">MKIEYFDKDVNRLGEIDFNLNFKPSSKPDIMLNRVIRVLLANKRQWTASTKTRSEVSGGGKKPWKQKGTGRARAGSIRSPLFRGGGVIFGPKPKLDFELKINKKEKRKAFLEALIDHIEAKTLILLNDLDFGQPKTKVAFELVKKLNADKSLFILDKNMTNAYLSLRNLKSVEIRNVDTVNVYDIMRFPKVVTTKDIFEKLSRRFANG</sequence>
<proteinExistence type="inferred from homology"/>
<dbReference type="PANTHER" id="PTHR10746:SF6">
    <property type="entry name" value="LARGE RIBOSOMAL SUBUNIT PROTEIN UL4M"/>
    <property type="match status" value="1"/>
</dbReference>
<dbReference type="Proteomes" id="UP000199411">
    <property type="component" value="Unassembled WGS sequence"/>
</dbReference>
<evidence type="ECO:0000256" key="2">
    <source>
        <dbReference type="ARBA" id="ARBA00022980"/>
    </source>
</evidence>
<dbReference type="OrthoDB" id="9803201at2"/>
<dbReference type="HAMAP" id="MF_01328_B">
    <property type="entry name" value="Ribosomal_uL4_B"/>
    <property type="match status" value="1"/>
</dbReference>
<dbReference type="NCBIfam" id="TIGR03953">
    <property type="entry name" value="rplD_bact"/>
    <property type="match status" value="1"/>
</dbReference>
<comment type="similarity">
    <text evidence="1 5">Belongs to the universal ribosomal protein uL4 family.</text>
</comment>
<comment type="function">
    <text evidence="5">One of the primary rRNA binding proteins, this protein initially binds near the 5'-end of the 23S rRNA. It is important during the early stages of 50S assembly. It makes multiple contacts with different domains of the 23S rRNA in the assembled 50S subunit and ribosome.</text>
</comment>
<dbReference type="Pfam" id="PF00573">
    <property type="entry name" value="Ribosomal_L4"/>
    <property type="match status" value="1"/>
</dbReference>
<feature type="region of interest" description="Disordered" evidence="6">
    <location>
        <begin position="50"/>
        <end position="71"/>
    </location>
</feature>
<comment type="function">
    <text evidence="5">Forms part of the polypeptide exit tunnel.</text>
</comment>
<evidence type="ECO:0000256" key="6">
    <source>
        <dbReference type="SAM" id="MobiDB-lite"/>
    </source>
</evidence>
<keyword evidence="2 5" id="KW-0689">Ribosomal protein</keyword>
<keyword evidence="3 5" id="KW-0687">Ribonucleoprotein</keyword>
<organism evidence="7 8">
    <name type="scientific">Desulfurella multipotens</name>
    <dbReference type="NCBI Taxonomy" id="79269"/>
    <lineage>
        <taxon>Bacteria</taxon>
        <taxon>Pseudomonadati</taxon>
        <taxon>Campylobacterota</taxon>
        <taxon>Desulfurellia</taxon>
        <taxon>Desulfurellales</taxon>
        <taxon>Desulfurellaceae</taxon>
        <taxon>Desulfurella</taxon>
    </lineage>
</organism>
<protein>
    <recommendedName>
        <fullName evidence="4 5">Large ribosomal subunit protein uL4</fullName>
    </recommendedName>
</protein>
<evidence type="ECO:0000313" key="8">
    <source>
        <dbReference type="Proteomes" id="UP000199411"/>
    </source>
</evidence>
<dbReference type="PANTHER" id="PTHR10746">
    <property type="entry name" value="50S RIBOSOMAL PROTEIN L4"/>
    <property type="match status" value="1"/>
</dbReference>
<dbReference type="GO" id="GO:0006412">
    <property type="term" value="P:translation"/>
    <property type="evidence" value="ECO:0007669"/>
    <property type="project" value="UniProtKB-UniRule"/>
</dbReference>
<dbReference type="SUPFAM" id="SSF52166">
    <property type="entry name" value="Ribosomal protein L4"/>
    <property type="match status" value="1"/>
</dbReference>
<accession>A0A1G6KFP2</accession>
<keyword evidence="5" id="KW-0694">RNA-binding</keyword>
<dbReference type="GO" id="GO:0003735">
    <property type="term" value="F:structural constituent of ribosome"/>
    <property type="evidence" value="ECO:0007669"/>
    <property type="project" value="InterPro"/>
</dbReference>
<name>A0A1G6KFP2_9BACT</name>
<dbReference type="EMBL" id="FMYU01000004">
    <property type="protein sequence ID" value="SDC29830.1"/>
    <property type="molecule type" value="Genomic_DNA"/>
</dbReference>
<dbReference type="InterPro" id="IPR023574">
    <property type="entry name" value="Ribosomal_uL4_dom_sf"/>
</dbReference>